<keyword evidence="2" id="KW-1185">Reference proteome</keyword>
<comment type="caution">
    <text evidence="1">The sequence shown here is derived from an EMBL/GenBank/DDBJ whole genome shotgun (WGS) entry which is preliminary data.</text>
</comment>
<proteinExistence type="predicted"/>
<dbReference type="Proteomes" id="UP000036464">
    <property type="component" value="Unassembled WGS sequence"/>
</dbReference>
<reference evidence="1 2" key="1">
    <citation type="submission" date="2015-05" db="EMBL/GenBank/DDBJ databases">
        <title>Genome sequence of Mycobacterium heraklionense Davo strain.</title>
        <authorList>
            <person name="Greninger A.L."/>
            <person name="Cunningham G."/>
            <person name="Miller S."/>
        </authorList>
    </citation>
    <scope>NUCLEOTIDE SEQUENCE [LARGE SCALE GENOMIC DNA]</scope>
    <source>
        <strain evidence="1 2">Davo</strain>
    </source>
</reference>
<dbReference type="EMBL" id="LDPO01000008">
    <property type="protein sequence ID" value="KLO28878.1"/>
    <property type="molecule type" value="Genomic_DNA"/>
</dbReference>
<protein>
    <recommendedName>
        <fullName evidence="3">PE-PGRS family protein</fullName>
    </recommendedName>
</protein>
<organism evidence="1 2">
    <name type="scientific">Mycolicibacter heraklionensis</name>
    <dbReference type="NCBI Taxonomy" id="512402"/>
    <lineage>
        <taxon>Bacteria</taxon>
        <taxon>Bacillati</taxon>
        <taxon>Actinomycetota</taxon>
        <taxon>Actinomycetes</taxon>
        <taxon>Mycobacteriales</taxon>
        <taxon>Mycobacteriaceae</taxon>
        <taxon>Mycolicibacter</taxon>
    </lineage>
</organism>
<evidence type="ECO:0000313" key="2">
    <source>
        <dbReference type="Proteomes" id="UP000036464"/>
    </source>
</evidence>
<gene>
    <name evidence="1" type="ORF">ABW16_12085</name>
</gene>
<evidence type="ECO:0000313" key="1">
    <source>
        <dbReference type="EMBL" id="KLO28878.1"/>
    </source>
</evidence>
<evidence type="ECO:0008006" key="3">
    <source>
        <dbReference type="Google" id="ProtNLM"/>
    </source>
</evidence>
<accession>A0ABR5FFR9</accession>
<dbReference type="NCBIfam" id="NF033942">
    <property type="entry name" value="GjpA"/>
    <property type="match status" value="1"/>
</dbReference>
<name>A0ABR5FFR9_9MYCO</name>
<sequence>MAAAPVVAPLAGPAALHSPDVALTSWQDVFDTASANATTIWDTFSAHPFVAQQQEIANQIGYLQDLANGSTTIGDVLDSLKENAAAVFNAVTFLGGDDDAIGAVSQYTIDQAHIFAYIGLSGLGADLGFPVPEEPIPTIVNFLTSPLSAVLIGALGPSISPLVALGNSISEIGETLNGDNPDWQSALQQLADIPANMTGAFLNGATLDLTALIPAIEATGLIALPEGASLDELSFAFGGLLSTGGVLGSDYSDTALGGSILNSLGLHVSDVPILGELDAVGHGIGTLAALENLSQIVASTLGWDWSGNPLDGLFDTL</sequence>
<dbReference type="InterPro" id="IPR049934">
    <property type="entry name" value="GjpA-like"/>
</dbReference>